<gene>
    <name evidence="3" type="ORF">AYI70_g7129</name>
    <name evidence="2" type="ORF">AYI70_g8247</name>
</gene>
<comment type="caution">
    <text evidence="2">The sequence shown here is derived from an EMBL/GenBank/DDBJ whole genome shotgun (WGS) entry which is preliminary data.</text>
</comment>
<keyword evidence="4" id="KW-1185">Reference proteome</keyword>
<dbReference type="AlphaFoldDB" id="A0A1R1XGX5"/>
<protein>
    <submittedName>
        <fullName evidence="2">Uncharacterized protein</fullName>
    </submittedName>
</protein>
<evidence type="ECO:0000313" key="3">
    <source>
        <dbReference type="EMBL" id="OMJ15646.1"/>
    </source>
</evidence>
<dbReference type="EMBL" id="LSSN01002601">
    <property type="protein sequence ID" value="OMJ15646.1"/>
    <property type="molecule type" value="Genomic_DNA"/>
</dbReference>
<dbReference type="EMBL" id="LSSN01003292">
    <property type="protein sequence ID" value="OMJ13871.1"/>
    <property type="molecule type" value="Genomic_DNA"/>
</dbReference>
<evidence type="ECO:0000313" key="2">
    <source>
        <dbReference type="EMBL" id="OMJ13871.1"/>
    </source>
</evidence>
<name>A0A1R1XGX5_9FUNG</name>
<evidence type="ECO:0000256" key="1">
    <source>
        <dbReference type="SAM" id="MobiDB-lite"/>
    </source>
</evidence>
<evidence type="ECO:0000313" key="4">
    <source>
        <dbReference type="Proteomes" id="UP000187283"/>
    </source>
</evidence>
<organism evidence="2 4">
    <name type="scientific">Smittium culicis</name>
    <dbReference type="NCBI Taxonomy" id="133412"/>
    <lineage>
        <taxon>Eukaryota</taxon>
        <taxon>Fungi</taxon>
        <taxon>Fungi incertae sedis</taxon>
        <taxon>Zoopagomycota</taxon>
        <taxon>Kickxellomycotina</taxon>
        <taxon>Harpellomycetes</taxon>
        <taxon>Harpellales</taxon>
        <taxon>Legeriomycetaceae</taxon>
        <taxon>Smittium</taxon>
    </lineage>
</organism>
<proteinExistence type="predicted"/>
<feature type="region of interest" description="Disordered" evidence="1">
    <location>
        <begin position="1"/>
        <end position="30"/>
    </location>
</feature>
<dbReference type="Proteomes" id="UP000187283">
    <property type="component" value="Unassembled WGS sequence"/>
</dbReference>
<accession>A0A1R1XGX5</accession>
<sequence>MVRKTVSVPNILSRKPQKLRHRPPQLTSNPHSYISWESSWQGKGIPMDPTAAPSVGGRLAMFRSTWARIMVSHWARNIAENDSRLYSGRRNQF</sequence>
<reference evidence="2 4" key="1">
    <citation type="submission" date="2017-01" db="EMBL/GenBank/DDBJ databases">
        <authorList>
            <person name="Mah S.A."/>
            <person name="Swanson W.J."/>
            <person name="Moy G.W."/>
            <person name="Vacquier V.D."/>
        </authorList>
    </citation>
    <scope>NUCLEOTIDE SEQUENCE [LARGE SCALE GENOMIC DNA]</scope>
    <source>
        <strain evidence="2 4">GSMNP</strain>
    </source>
</reference>